<protein>
    <submittedName>
        <fullName evidence="2">Uncharacterized protein</fullName>
    </submittedName>
</protein>
<name>A0A2T9YBE0_9FUNG</name>
<proteinExistence type="predicted"/>
<evidence type="ECO:0000313" key="2">
    <source>
        <dbReference type="EMBL" id="PVU89635.1"/>
    </source>
</evidence>
<accession>A0A2T9YBE0</accession>
<evidence type="ECO:0000313" key="3">
    <source>
        <dbReference type="Proteomes" id="UP000245383"/>
    </source>
</evidence>
<dbReference type="Proteomes" id="UP000245383">
    <property type="component" value="Unassembled WGS sequence"/>
</dbReference>
<organism evidence="2 3">
    <name type="scientific">Smittium simulii</name>
    <dbReference type="NCBI Taxonomy" id="133385"/>
    <lineage>
        <taxon>Eukaryota</taxon>
        <taxon>Fungi</taxon>
        <taxon>Fungi incertae sedis</taxon>
        <taxon>Zoopagomycota</taxon>
        <taxon>Kickxellomycotina</taxon>
        <taxon>Harpellomycetes</taxon>
        <taxon>Harpellales</taxon>
        <taxon>Legeriomycetaceae</taxon>
        <taxon>Smittium</taxon>
    </lineage>
</organism>
<feature type="chain" id="PRO_5015587290" evidence="1">
    <location>
        <begin position="19"/>
        <end position="118"/>
    </location>
</feature>
<reference evidence="2 3" key="1">
    <citation type="journal article" date="2018" name="MBio">
        <title>Comparative Genomics Reveals the Core Gene Toolbox for the Fungus-Insect Symbiosis.</title>
        <authorList>
            <person name="Wang Y."/>
            <person name="Stata M."/>
            <person name="Wang W."/>
            <person name="Stajich J.E."/>
            <person name="White M.M."/>
            <person name="Moncalvo J.M."/>
        </authorList>
    </citation>
    <scope>NUCLEOTIDE SEQUENCE [LARGE SCALE GENOMIC DNA]</scope>
    <source>
        <strain evidence="2 3">SWE-8-4</strain>
    </source>
</reference>
<evidence type="ECO:0000256" key="1">
    <source>
        <dbReference type="SAM" id="SignalP"/>
    </source>
</evidence>
<dbReference type="EMBL" id="MBFR01000305">
    <property type="protein sequence ID" value="PVU89635.1"/>
    <property type="molecule type" value="Genomic_DNA"/>
</dbReference>
<dbReference type="AlphaFoldDB" id="A0A2T9YBE0"/>
<keyword evidence="1" id="KW-0732">Signal</keyword>
<sequence>MKLLFTTLCILGLKFVTSVPAVAMKAIPVRVVKVPQQLIPPPLQQEAVGNSYIDGEGSWAINNGRPVVVMNSSSGSVTVIGTGTVSLASNSWLTFSVNSSILCKDFRNLHNKDDNNLI</sequence>
<feature type="signal peptide" evidence="1">
    <location>
        <begin position="1"/>
        <end position="18"/>
    </location>
</feature>
<gene>
    <name evidence="2" type="ORF">BB561_005250</name>
</gene>
<keyword evidence="3" id="KW-1185">Reference proteome</keyword>
<comment type="caution">
    <text evidence="2">The sequence shown here is derived from an EMBL/GenBank/DDBJ whole genome shotgun (WGS) entry which is preliminary data.</text>
</comment>